<dbReference type="InterPro" id="IPR036186">
    <property type="entry name" value="Serpin_sf"/>
</dbReference>
<keyword evidence="2" id="KW-0722">Serine protease inhibitor</keyword>
<dbReference type="InParanoid" id="E0VDB2"/>
<name>E0VDB2_PEDHC</name>
<dbReference type="InterPro" id="IPR023796">
    <property type="entry name" value="Serpin_dom"/>
</dbReference>
<dbReference type="HOGENOM" id="CLU_1588440_0_0_1"/>
<dbReference type="CTD" id="8238229"/>
<evidence type="ECO:0000313" key="4">
    <source>
        <dbReference type="EMBL" id="EEB11368.1"/>
    </source>
</evidence>
<dbReference type="EMBL" id="AAZO01001288">
    <property type="status" value="NOT_ANNOTATED_CDS"/>
    <property type="molecule type" value="Genomic_DNA"/>
</dbReference>
<organism>
    <name type="scientific">Pediculus humanus subsp. corporis</name>
    <name type="common">Body louse</name>
    <dbReference type="NCBI Taxonomy" id="121224"/>
    <lineage>
        <taxon>Eukaryota</taxon>
        <taxon>Metazoa</taxon>
        <taxon>Ecdysozoa</taxon>
        <taxon>Arthropoda</taxon>
        <taxon>Hexapoda</taxon>
        <taxon>Insecta</taxon>
        <taxon>Pterygota</taxon>
        <taxon>Neoptera</taxon>
        <taxon>Paraneoptera</taxon>
        <taxon>Psocodea</taxon>
        <taxon>Troctomorpha</taxon>
        <taxon>Phthiraptera</taxon>
        <taxon>Anoplura</taxon>
        <taxon>Pediculidae</taxon>
        <taxon>Pediculus</taxon>
    </lineage>
</organism>
<keyword evidence="1" id="KW-0646">Protease inhibitor</keyword>
<dbReference type="VEuPathDB" id="VectorBase:PHUM108960"/>
<dbReference type="InterPro" id="IPR042178">
    <property type="entry name" value="Serpin_sf_1"/>
</dbReference>
<proteinExistence type="predicted"/>
<evidence type="ECO:0000256" key="2">
    <source>
        <dbReference type="ARBA" id="ARBA00022900"/>
    </source>
</evidence>
<protein>
    <recommendedName>
        <fullName evidence="3">Serpin domain-containing protein</fullName>
    </recommendedName>
</protein>
<dbReference type="AlphaFoldDB" id="E0VDB2"/>
<dbReference type="EMBL" id="DS235072">
    <property type="protein sequence ID" value="EEB11368.1"/>
    <property type="molecule type" value="Genomic_DNA"/>
</dbReference>
<dbReference type="RefSeq" id="XP_002424106.1">
    <property type="nucleotide sequence ID" value="XM_002424061.1"/>
</dbReference>
<gene>
    <name evidence="5" type="primary">8238229</name>
    <name evidence="4" type="ORF">Phum_PHUM108960</name>
</gene>
<dbReference type="EnsemblMetazoa" id="PHUM108960-RA">
    <property type="protein sequence ID" value="PHUM108960-PA"/>
    <property type="gene ID" value="PHUM108960"/>
</dbReference>
<dbReference type="GO" id="GO:0004867">
    <property type="term" value="F:serine-type endopeptidase inhibitor activity"/>
    <property type="evidence" value="ECO:0007669"/>
    <property type="project" value="UniProtKB-KW"/>
</dbReference>
<dbReference type="Gene3D" id="3.30.497.10">
    <property type="entry name" value="Antithrombin, subunit I, domain 2"/>
    <property type="match status" value="1"/>
</dbReference>
<dbReference type="KEGG" id="phu:Phum_PHUM108960"/>
<reference evidence="5" key="3">
    <citation type="submission" date="2021-02" db="UniProtKB">
        <authorList>
            <consortium name="EnsemblMetazoa"/>
        </authorList>
    </citation>
    <scope>IDENTIFICATION</scope>
    <source>
        <strain evidence="5">USDA</strain>
    </source>
</reference>
<reference evidence="4" key="2">
    <citation type="submission" date="2007-04" db="EMBL/GenBank/DDBJ databases">
        <title>The genome of the human body louse.</title>
        <authorList>
            <consortium name="The Human Body Louse Genome Consortium"/>
            <person name="Kirkness E."/>
            <person name="Walenz B."/>
            <person name="Hass B."/>
            <person name="Bruggner R."/>
            <person name="Strausberg R."/>
        </authorList>
    </citation>
    <scope>NUCLEOTIDE SEQUENCE</scope>
    <source>
        <strain evidence="4">USDA</strain>
    </source>
</reference>
<evidence type="ECO:0000313" key="6">
    <source>
        <dbReference type="Proteomes" id="UP000009046"/>
    </source>
</evidence>
<feature type="domain" description="Serpin" evidence="3">
    <location>
        <begin position="74"/>
        <end position="168"/>
    </location>
</feature>
<dbReference type="GeneID" id="8238229"/>
<keyword evidence="6" id="KW-1185">Reference proteome</keyword>
<evidence type="ECO:0000256" key="1">
    <source>
        <dbReference type="ARBA" id="ARBA00022690"/>
    </source>
</evidence>
<evidence type="ECO:0000259" key="3">
    <source>
        <dbReference type="Pfam" id="PF00079"/>
    </source>
</evidence>
<reference evidence="4" key="1">
    <citation type="submission" date="2007-04" db="EMBL/GenBank/DDBJ databases">
        <title>Annotation of Pediculus humanus corporis strain USDA.</title>
        <authorList>
            <person name="Kirkness E."/>
            <person name="Hannick L."/>
            <person name="Hass B."/>
            <person name="Bruggner R."/>
            <person name="Lawson D."/>
            <person name="Bidwell S."/>
            <person name="Joardar V."/>
            <person name="Caler E."/>
            <person name="Walenz B."/>
            <person name="Inman J."/>
            <person name="Schobel S."/>
            <person name="Galinsky K."/>
            <person name="Amedeo P."/>
            <person name="Strausberg R."/>
        </authorList>
    </citation>
    <scope>NUCLEOTIDE SEQUENCE</scope>
    <source>
        <strain evidence="4">USDA</strain>
    </source>
</reference>
<sequence>MILTIILTVVVETITSKEESSIITFPTSFTGFDIRKKFNPDDVKISSFREGIKAVQSVAGILQNLFLEETINFAANNWIISPVSLAGVFAQLLMASHNAGEKNHTRLEIHRELGGLLQYFNRPQDNNNDYVLLLNSVVFLQPEFVLKPTYKHAIWDFYNTPVIPVDFT</sequence>
<dbReference type="Pfam" id="PF00079">
    <property type="entry name" value="Serpin"/>
    <property type="match status" value="1"/>
</dbReference>
<evidence type="ECO:0000313" key="5">
    <source>
        <dbReference type="EnsemblMetazoa" id="PHUM108960-PA"/>
    </source>
</evidence>
<dbReference type="Proteomes" id="UP000009046">
    <property type="component" value="Unassembled WGS sequence"/>
</dbReference>
<dbReference type="SUPFAM" id="SSF56574">
    <property type="entry name" value="Serpins"/>
    <property type="match status" value="1"/>
</dbReference>
<accession>E0VDB2</accession>